<reference evidence="1" key="1">
    <citation type="submission" date="2022-04" db="EMBL/GenBank/DDBJ databases">
        <title>Genome of the entomopathogenic fungus Entomophthora muscae.</title>
        <authorList>
            <person name="Elya C."/>
            <person name="Lovett B.R."/>
            <person name="Lee E."/>
            <person name="Macias A.M."/>
            <person name="Hajek A.E."/>
            <person name="De Bivort B.L."/>
            <person name="Kasson M.T."/>
            <person name="De Fine Licht H.H."/>
            <person name="Stajich J.E."/>
        </authorList>
    </citation>
    <scope>NUCLEOTIDE SEQUENCE</scope>
    <source>
        <strain evidence="1">Berkeley</strain>
    </source>
</reference>
<protein>
    <submittedName>
        <fullName evidence="1">Uncharacterized protein</fullName>
    </submittedName>
</protein>
<sequence>MAHINGRYFARFPVEIPSVTENDNPIMENQVLRVLMNLGGVTQEKLIRWCQTEAEYVRRLRYKQTRRGRLEMKAYSILARLLYVLTLPLSCSLWLAAAGFDFFKGFFSNGQNVFIVGLIGLSMAWQAGVAWKVVNVTAALDAEYFRSLEEEMMFTCFDELTPKEESRVVSQLVKSKLYLPLRRGEAGIDYSGVDIDAKLQGLSSFFGNFPVVSAVKIELLPFLLEEVSKFAAKIKGTPLEDVIEVRDDGFWFVGEEMALNQNAEWAVERYASNIVNAYNAIMHQVWDQRPSWHLVVGSLKAAIAEEVDTLVEELGFDCDELLKSAHHRLQTSLIKTPILAKLSGDAILTKFLSLPPPQPTLFSNRLVDETKRELMQAAVSLLVPSTSKNTLHDITYVRPDAEFQKLDFPTIPPTLRFNLTQLALDIDLSNTCTFPGHIYLRIRLHRTLHSAFIVYHPLISPTINLSLLYLDSPIDNATAIGSTTLTIPHDYTITPRSAHFRIAMTQAAIRSKEFALNLTTTNNLIEPCLVKLNFV</sequence>
<proteinExistence type="predicted"/>
<gene>
    <name evidence="1" type="ORF">DSO57_1009460</name>
</gene>
<dbReference type="EMBL" id="QTSX02002870">
    <property type="protein sequence ID" value="KAJ9074135.1"/>
    <property type="molecule type" value="Genomic_DNA"/>
</dbReference>
<name>A0ACC2THR6_9FUNG</name>
<dbReference type="Proteomes" id="UP001165960">
    <property type="component" value="Unassembled WGS sequence"/>
</dbReference>
<evidence type="ECO:0000313" key="1">
    <source>
        <dbReference type="EMBL" id="KAJ9074135.1"/>
    </source>
</evidence>
<accession>A0ACC2THR6</accession>
<comment type="caution">
    <text evidence="1">The sequence shown here is derived from an EMBL/GenBank/DDBJ whole genome shotgun (WGS) entry which is preliminary data.</text>
</comment>
<keyword evidence="2" id="KW-1185">Reference proteome</keyword>
<organism evidence="1 2">
    <name type="scientific">Entomophthora muscae</name>
    <dbReference type="NCBI Taxonomy" id="34485"/>
    <lineage>
        <taxon>Eukaryota</taxon>
        <taxon>Fungi</taxon>
        <taxon>Fungi incertae sedis</taxon>
        <taxon>Zoopagomycota</taxon>
        <taxon>Entomophthoromycotina</taxon>
        <taxon>Entomophthoromycetes</taxon>
        <taxon>Entomophthorales</taxon>
        <taxon>Entomophthoraceae</taxon>
        <taxon>Entomophthora</taxon>
    </lineage>
</organism>
<evidence type="ECO:0000313" key="2">
    <source>
        <dbReference type="Proteomes" id="UP001165960"/>
    </source>
</evidence>